<evidence type="ECO:0000256" key="5">
    <source>
        <dbReference type="ARBA" id="ARBA00025933"/>
    </source>
</evidence>
<evidence type="ECO:0000256" key="1">
    <source>
        <dbReference type="ARBA" id="ARBA00004117"/>
    </source>
</evidence>
<dbReference type="KEGG" id="dsh:Dshi_3248"/>
<dbReference type="OrthoDB" id="9813951at2"/>
<evidence type="ECO:0000256" key="6">
    <source>
        <dbReference type="RuleBase" id="RU362062"/>
    </source>
</evidence>
<name>A8LMQ6_DINSH</name>
<dbReference type="InterPro" id="IPR006299">
    <property type="entry name" value="FlgC"/>
</dbReference>
<dbReference type="GO" id="GO:0030694">
    <property type="term" value="C:bacterial-type flagellum basal body, rod"/>
    <property type="evidence" value="ECO:0007669"/>
    <property type="project" value="UniProtKB-UniRule"/>
</dbReference>
<dbReference type="Proteomes" id="UP000006833">
    <property type="component" value="Chromosome"/>
</dbReference>
<dbReference type="eggNOG" id="COG1558">
    <property type="taxonomic scope" value="Bacteria"/>
</dbReference>
<dbReference type="AlphaFoldDB" id="A8LMQ6"/>
<evidence type="ECO:0000313" key="9">
    <source>
        <dbReference type="EMBL" id="ABV94981.1"/>
    </source>
</evidence>
<dbReference type="GO" id="GO:0071978">
    <property type="term" value="P:bacterial-type flagellum-dependent swarming motility"/>
    <property type="evidence" value="ECO:0007669"/>
    <property type="project" value="TreeGrafter"/>
</dbReference>
<keyword evidence="4 6" id="KW-0975">Bacterial flagellum</keyword>
<keyword evidence="9" id="KW-0969">Cilium</keyword>
<evidence type="ECO:0000256" key="2">
    <source>
        <dbReference type="ARBA" id="ARBA00009677"/>
    </source>
</evidence>
<gene>
    <name evidence="9" type="primary">flgC</name>
    <name evidence="9" type="ordered locus">Dshi_3248</name>
</gene>
<sequence>MGDLLKSMTVSASGLMAQAQRLNVVSQNIANVDTPGYQRKQAEFQQMFDTFDGTDGVAVLRVSLDDSALKRIYDPSHPLADPTGYYEGSNVSTMVEVADAREAQRSYEANLRSFDNARQMSRSLLELLKR</sequence>
<proteinExistence type="inferred from homology"/>
<dbReference type="Pfam" id="PF00460">
    <property type="entry name" value="Flg_bb_rod"/>
    <property type="match status" value="1"/>
</dbReference>
<evidence type="ECO:0000256" key="4">
    <source>
        <dbReference type="ARBA" id="ARBA00023143"/>
    </source>
</evidence>
<dbReference type="Pfam" id="PF06429">
    <property type="entry name" value="Flg_bbr_C"/>
    <property type="match status" value="1"/>
</dbReference>
<dbReference type="RefSeq" id="WP_012179908.1">
    <property type="nucleotide sequence ID" value="NC_009952.1"/>
</dbReference>
<keyword evidence="9" id="KW-0966">Cell projection</keyword>
<dbReference type="HOGENOM" id="CLU_123272_2_0_5"/>
<feature type="domain" description="Flagellar basal body rod protein N-terminal" evidence="7">
    <location>
        <begin position="8"/>
        <end position="38"/>
    </location>
</feature>
<dbReference type="EMBL" id="CP000830">
    <property type="protein sequence ID" value="ABV94981.1"/>
    <property type="molecule type" value="Genomic_DNA"/>
</dbReference>
<evidence type="ECO:0000313" key="10">
    <source>
        <dbReference type="Proteomes" id="UP000006833"/>
    </source>
</evidence>
<protein>
    <recommendedName>
        <fullName evidence="3 6">Flagellar basal-body rod protein FlgC</fullName>
    </recommendedName>
</protein>
<dbReference type="InterPro" id="IPR001444">
    <property type="entry name" value="Flag_bb_rod_N"/>
</dbReference>
<feature type="domain" description="Flagellar basal-body/hook protein C-terminal" evidence="8">
    <location>
        <begin position="84"/>
        <end position="127"/>
    </location>
</feature>
<comment type="subunit">
    <text evidence="5 6">The basal body constitutes a major portion of the flagellar organelle and consists of four rings (L,P,S, and M) mounted on a central rod. The rod consists of about 26 subunits of FlgG in the distal portion, and FlgB, FlgC and FlgF are thought to build up the proximal portion of the rod with about 6 subunits each.</text>
</comment>
<dbReference type="InterPro" id="IPR010930">
    <property type="entry name" value="Flg_bb/hook_C_dom"/>
</dbReference>
<dbReference type="NCBIfam" id="NF009275">
    <property type="entry name" value="PRK12632.1"/>
    <property type="match status" value="1"/>
</dbReference>
<dbReference type="PANTHER" id="PTHR30435:SF19">
    <property type="entry name" value="FLAGELLAR BASAL-BODY ROD PROTEIN FLGG"/>
    <property type="match status" value="1"/>
</dbReference>
<evidence type="ECO:0000259" key="8">
    <source>
        <dbReference type="Pfam" id="PF06429"/>
    </source>
</evidence>
<accession>A8LMQ6</accession>
<dbReference type="PANTHER" id="PTHR30435">
    <property type="entry name" value="FLAGELLAR PROTEIN"/>
    <property type="match status" value="1"/>
</dbReference>
<comment type="subcellular location">
    <subcellularLocation>
        <location evidence="1 6">Bacterial flagellum basal body</location>
    </subcellularLocation>
</comment>
<dbReference type="NCBIfam" id="TIGR01395">
    <property type="entry name" value="FlgC"/>
    <property type="match status" value="1"/>
</dbReference>
<evidence type="ECO:0000256" key="3">
    <source>
        <dbReference type="ARBA" id="ARBA00017941"/>
    </source>
</evidence>
<keyword evidence="9" id="KW-0282">Flagellum</keyword>
<keyword evidence="10" id="KW-1185">Reference proteome</keyword>
<dbReference type="STRING" id="398580.Dshi_3248"/>
<organism evidence="9 10">
    <name type="scientific">Dinoroseobacter shibae (strain DSM 16493 / NCIMB 14021 / DFL 12)</name>
    <dbReference type="NCBI Taxonomy" id="398580"/>
    <lineage>
        <taxon>Bacteria</taxon>
        <taxon>Pseudomonadati</taxon>
        <taxon>Pseudomonadota</taxon>
        <taxon>Alphaproteobacteria</taxon>
        <taxon>Rhodobacterales</taxon>
        <taxon>Roseobacteraceae</taxon>
        <taxon>Dinoroseobacter</taxon>
    </lineage>
</organism>
<reference evidence="10" key="1">
    <citation type="journal article" date="2010" name="ISME J.">
        <title>The complete genome sequence of the algal symbiont Dinoroseobacter shibae: a hitchhiker's guide to life in the sea.</title>
        <authorList>
            <person name="Wagner-Dobler I."/>
            <person name="Ballhausen B."/>
            <person name="Berger M."/>
            <person name="Brinkhoff T."/>
            <person name="Buchholz I."/>
            <person name="Bunk B."/>
            <person name="Cypionka H."/>
            <person name="Daniel R."/>
            <person name="Drepper T."/>
            <person name="Gerdts G."/>
            <person name="Hahnke S."/>
            <person name="Han C."/>
            <person name="Jahn D."/>
            <person name="Kalhoefer D."/>
            <person name="Kiss H."/>
            <person name="Klenk H.P."/>
            <person name="Kyrpides N."/>
            <person name="Liebl W."/>
            <person name="Liesegang H."/>
            <person name="Meincke L."/>
            <person name="Pati A."/>
            <person name="Petersen J."/>
            <person name="Piekarski T."/>
            <person name="Pommerenke C."/>
            <person name="Pradella S."/>
            <person name="Pukall R."/>
            <person name="Rabus R."/>
            <person name="Stackebrandt E."/>
            <person name="Thole S."/>
            <person name="Thompson L."/>
            <person name="Tielen P."/>
            <person name="Tomasch J."/>
            <person name="von Jan M."/>
            <person name="Wanphrut N."/>
            <person name="Wichels A."/>
            <person name="Zech H."/>
            <person name="Simon M."/>
        </authorList>
    </citation>
    <scope>NUCLEOTIDE SEQUENCE [LARGE SCALE GENOMIC DNA]</scope>
    <source>
        <strain evidence="10">DSM 16493 / NCIMB 14021 / DFL 12</strain>
    </source>
</reference>
<evidence type="ECO:0000259" key="7">
    <source>
        <dbReference type="Pfam" id="PF00460"/>
    </source>
</evidence>
<comment type="similarity">
    <text evidence="2">Belongs to the flagella basal body rod proteins family.</text>
</comment>